<evidence type="ECO:0000313" key="2">
    <source>
        <dbReference type="EMBL" id="KAJ7343809.1"/>
    </source>
</evidence>
<gene>
    <name evidence="2" type="ORF">DFH08DRAFT_961954</name>
</gene>
<feature type="signal peptide" evidence="1">
    <location>
        <begin position="1"/>
        <end position="21"/>
    </location>
</feature>
<protein>
    <recommendedName>
        <fullName evidence="4">Secreted protein</fullName>
    </recommendedName>
</protein>
<evidence type="ECO:0008006" key="4">
    <source>
        <dbReference type="Google" id="ProtNLM"/>
    </source>
</evidence>
<feature type="chain" id="PRO_5042240912" description="Secreted protein" evidence="1">
    <location>
        <begin position="22"/>
        <end position="136"/>
    </location>
</feature>
<evidence type="ECO:0000256" key="1">
    <source>
        <dbReference type="SAM" id="SignalP"/>
    </source>
</evidence>
<accession>A0AAD7ER46</accession>
<dbReference type="EMBL" id="JARIHO010000022">
    <property type="protein sequence ID" value="KAJ7343809.1"/>
    <property type="molecule type" value="Genomic_DNA"/>
</dbReference>
<keyword evidence="3" id="KW-1185">Reference proteome</keyword>
<proteinExistence type="predicted"/>
<dbReference type="AlphaFoldDB" id="A0AAD7ER46"/>
<reference evidence="2" key="1">
    <citation type="submission" date="2023-03" db="EMBL/GenBank/DDBJ databases">
        <title>Massive genome expansion in bonnet fungi (Mycena s.s.) driven by repeated elements and novel gene families across ecological guilds.</title>
        <authorList>
            <consortium name="Lawrence Berkeley National Laboratory"/>
            <person name="Harder C.B."/>
            <person name="Miyauchi S."/>
            <person name="Viragh M."/>
            <person name="Kuo A."/>
            <person name="Thoen E."/>
            <person name="Andreopoulos B."/>
            <person name="Lu D."/>
            <person name="Skrede I."/>
            <person name="Drula E."/>
            <person name="Henrissat B."/>
            <person name="Morin E."/>
            <person name="Kohler A."/>
            <person name="Barry K."/>
            <person name="LaButti K."/>
            <person name="Morin E."/>
            <person name="Salamov A."/>
            <person name="Lipzen A."/>
            <person name="Mereny Z."/>
            <person name="Hegedus B."/>
            <person name="Baldrian P."/>
            <person name="Stursova M."/>
            <person name="Weitz H."/>
            <person name="Taylor A."/>
            <person name="Grigoriev I.V."/>
            <person name="Nagy L.G."/>
            <person name="Martin F."/>
            <person name="Kauserud H."/>
        </authorList>
    </citation>
    <scope>NUCLEOTIDE SEQUENCE</scope>
    <source>
        <strain evidence="2">CBHHK002</strain>
    </source>
</reference>
<name>A0AAD7ER46_9AGAR</name>
<sequence>MLLRLQHVLATVLLPPPPAIAPSFLSSSTDTSAAPCGHPGIFSRTYPTAPPPVAPPSPQALLVLPILPADAPNFILEHVPLLLPGPSPASSPYLALYTMAGGRLVSILLAFVLSVPRLPNLEMSSSPVLQPIRDSR</sequence>
<dbReference type="Proteomes" id="UP001218218">
    <property type="component" value="Unassembled WGS sequence"/>
</dbReference>
<keyword evidence="1" id="KW-0732">Signal</keyword>
<comment type="caution">
    <text evidence="2">The sequence shown here is derived from an EMBL/GenBank/DDBJ whole genome shotgun (WGS) entry which is preliminary data.</text>
</comment>
<evidence type="ECO:0000313" key="3">
    <source>
        <dbReference type="Proteomes" id="UP001218218"/>
    </source>
</evidence>
<organism evidence="2 3">
    <name type="scientific">Mycena albidolilacea</name>
    <dbReference type="NCBI Taxonomy" id="1033008"/>
    <lineage>
        <taxon>Eukaryota</taxon>
        <taxon>Fungi</taxon>
        <taxon>Dikarya</taxon>
        <taxon>Basidiomycota</taxon>
        <taxon>Agaricomycotina</taxon>
        <taxon>Agaricomycetes</taxon>
        <taxon>Agaricomycetidae</taxon>
        <taxon>Agaricales</taxon>
        <taxon>Marasmiineae</taxon>
        <taxon>Mycenaceae</taxon>
        <taxon>Mycena</taxon>
    </lineage>
</organism>